<evidence type="ECO:0000313" key="4">
    <source>
        <dbReference type="EMBL" id="MBG0568952.1"/>
    </source>
</evidence>
<dbReference type="RefSeq" id="WP_196420716.1">
    <property type="nucleotide sequence ID" value="NZ_JADQTO010000048.1"/>
</dbReference>
<proteinExistence type="predicted"/>
<feature type="compositionally biased region" description="Polar residues" evidence="1">
    <location>
        <begin position="217"/>
        <end position="230"/>
    </location>
</feature>
<keyword evidence="2" id="KW-0472">Membrane</keyword>
<keyword evidence="5" id="KW-1185">Reference proteome</keyword>
<dbReference type="AlphaFoldDB" id="A0A931CJ50"/>
<dbReference type="EMBL" id="JADQTO010000048">
    <property type="protein sequence ID" value="MBG0568952.1"/>
    <property type="molecule type" value="Genomic_DNA"/>
</dbReference>
<sequence>MLAVSGAVFATAAVAGIASTANAAGGESCVTAAEATYQHRFDGPGGTVTITATKPLCEGAEQSFSLVSYTTPAKNFAVPQFVYDTHSAWIDSGRRSVTLDVDVPGCYTQVDAIFGTGIVDEITSSYVYNDLKLGSPSGIGSRSTGGQGWYNGGSAKCAPQPSVSFQSYCDGVLHTRLSNAAGAGVDAVFLVGGKRIQVHPGKFADLTSRPSGPVQVRDNSFKTSTGTWTQPADCAPPAPPTTKPSTPAPAPSSATPTATAPSSPTPTATAPSSSTPSSQPASSMPSSAAPSSSSPAAASPAPSDDDSGLPLTGTNVSHLALYALGLLLVGAGLVAIARQSRRGRHSA</sequence>
<evidence type="ECO:0000313" key="5">
    <source>
        <dbReference type="Proteomes" id="UP000598146"/>
    </source>
</evidence>
<name>A0A931CJ50_9ACTN</name>
<protein>
    <recommendedName>
        <fullName evidence="6">Gram-positive cocci surface proteins LPxTG domain-containing protein</fullName>
    </recommendedName>
</protein>
<gene>
    <name evidence="4" type="ORF">I4J89_46815</name>
</gene>
<keyword evidence="2" id="KW-0812">Transmembrane</keyword>
<feature type="compositionally biased region" description="Pro residues" evidence="1">
    <location>
        <begin position="234"/>
        <end position="250"/>
    </location>
</feature>
<keyword evidence="3" id="KW-0732">Signal</keyword>
<feature type="chain" id="PRO_5037188580" description="Gram-positive cocci surface proteins LPxTG domain-containing protein" evidence="3">
    <location>
        <begin position="24"/>
        <end position="347"/>
    </location>
</feature>
<accession>A0A931CJ50</accession>
<dbReference type="Proteomes" id="UP000598146">
    <property type="component" value="Unassembled WGS sequence"/>
</dbReference>
<feature type="region of interest" description="Disordered" evidence="1">
    <location>
        <begin position="203"/>
        <end position="310"/>
    </location>
</feature>
<organism evidence="4 5">
    <name type="scientific">Actinoplanes aureus</name>
    <dbReference type="NCBI Taxonomy" id="2792083"/>
    <lineage>
        <taxon>Bacteria</taxon>
        <taxon>Bacillati</taxon>
        <taxon>Actinomycetota</taxon>
        <taxon>Actinomycetes</taxon>
        <taxon>Micromonosporales</taxon>
        <taxon>Micromonosporaceae</taxon>
        <taxon>Actinoplanes</taxon>
    </lineage>
</organism>
<evidence type="ECO:0008006" key="6">
    <source>
        <dbReference type="Google" id="ProtNLM"/>
    </source>
</evidence>
<feature type="compositionally biased region" description="Low complexity" evidence="1">
    <location>
        <begin position="251"/>
        <end position="302"/>
    </location>
</feature>
<comment type="caution">
    <text evidence="4">The sequence shown here is derived from an EMBL/GenBank/DDBJ whole genome shotgun (WGS) entry which is preliminary data.</text>
</comment>
<evidence type="ECO:0000256" key="3">
    <source>
        <dbReference type="SAM" id="SignalP"/>
    </source>
</evidence>
<feature type="transmembrane region" description="Helical" evidence="2">
    <location>
        <begin position="319"/>
        <end position="337"/>
    </location>
</feature>
<reference evidence="4" key="1">
    <citation type="submission" date="2020-11" db="EMBL/GenBank/DDBJ databases">
        <title>Isolation and identification of active actinomycetes.</title>
        <authorList>
            <person name="Sun X."/>
        </authorList>
    </citation>
    <scope>NUCLEOTIDE SEQUENCE</scope>
    <source>
        <strain evidence="4">NEAU-A11</strain>
    </source>
</reference>
<feature type="signal peptide" evidence="3">
    <location>
        <begin position="1"/>
        <end position="23"/>
    </location>
</feature>
<evidence type="ECO:0000256" key="1">
    <source>
        <dbReference type="SAM" id="MobiDB-lite"/>
    </source>
</evidence>
<keyword evidence="2" id="KW-1133">Transmembrane helix</keyword>
<evidence type="ECO:0000256" key="2">
    <source>
        <dbReference type="SAM" id="Phobius"/>
    </source>
</evidence>